<evidence type="ECO:0000256" key="1">
    <source>
        <dbReference type="ARBA" id="ARBA00001971"/>
    </source>
</evidence>
<dbReference type="PRINTS" id="PR00385">
    <property type="entry name" value="P450"/>
</dbReference>
<dbReference type="InterPro" id="IPR001128">
    <property type="entry name" value="Cyt_P450"/>
</dbReference>
<organism evidence="4 5">
    <name type="scientific">Streptomyces abikoensis</name>
    <dbReference type="NCBI Taxonomy" id="97398"/>
    <lineage>
        <taxon>Bacteria</taxon>
        <taxon>Bacillati</taxon>
        <taxon>Actinomycetota</taxon>
        <taxon>Actinomycetes</taxon>
        <taxon>Kitasatosporales</taxon>
        <taxon>Streptomycetaceae</taxon>
        <taxon>Streptomyces</taxon>
    </lineage>
</organism>
<comment type="caution">
    <text evidence="4">The sequence shown here is derived from an EMBL/GenBank/DDBJ whole genome shotgun (WGS) entry which is preliminary data.</text>
</comment>
<dbReference type="PRINTS" id="PR00463">
    <property type="entry name" value="EP450I"/>
</dbReference>
<dbReference type="Proteomes" id="UP001611162">
    <property type="component" value="Unassembled WGS sequence"/>
</dbReference>
<dbReference type="PANTHER" id="PTHR24305:SF166">
    <property type="entry name" value="CYTOCHROME P450 12A4, MITOCHONDRIAL-RELATED"/>
    <property type="match status" value="1"/>
</dbReference>
<keyword evidence="3" id="KW-0560">Oxidoreductase</keyword>
<comment type="similarity">
    <text evidence="2 3">Belongs to the cytochrome P450 family.</text>
</comment>
<evidence type="ECO:0000256" key="3">
    <source>
        <dbReference type="RuleBase" id="RU000461"/>
    </source>
</evidence>
<dbReference type="PROSITE" id="PS00086">
    <property type="entry name" value="CYTOCHROME_P450"/>
    <property type="match status" value="1"/>
</dbReference>
<accession>A0ABW7TG79</accession>
<gene>
    <name evidence="4" type="ORF">ACH4TF_33580</name>
</gene>
<sequence>MAELIRDKGRPPRVLPPGPAVPAIVQSLRLLRSPYGFLAACTDRYGEAFTLRISGFGTFVVVSGPESVRRLFTAKPDVLAAGQARSMLEPIFGRRSLLVMDGPLAGWQRRFLMPHFRGEENLMRARRASMAAARRDIRSWPRESGFPLYPRFESMTMDVIIECFLGLDVEQDRATRLKKLLLDFMHAAHASAVFHVPALIGRVDIGPWRRYRRLREEVDDALADETAARRVAPAHTTGDILGLLRRARRDEPIDQEETRDIVIAVIGAGHETVSIALAWAIRFILAHPLVEERVRAELEQATGGDELEERHLRQLTYLDAVIAESMRLAPLNPLIPRMVKRPVEIAGYVVPPGVHVAVNSLSLHRDPAAFPGPCAFRPERFLDAQAGRFAWVPFGEGARKCIGASFAEHEMKAILAVIMREFPLELLCEGGQGVVTIGDMAAPKGGTRVCRRRKDG</sequence>
<comment type="cofactor">
    <cofactor evidence="1">
        <name>heme</name>
        <dbReference type="ChEBI" id="CHEBI:30413"/>
    </cofactor>
</comment>
<keyword evidence="3" id="KW-0408">Iron</keyword>
<evidence type="ECO:0000256" key="2">
    <source>
        <dbReference type="ARBA" id="ARBA00010617"/>
    </source>
</evidence>
<dbReference type="InterPro" id="IPR050121">
    <property type="entry name" value="Cytochrome_P450_monoxygenase"/>
</dbReference>
<dbReference type="EMBL" id="JBIRRB010000020">
    <property type="protein sequence ID" value="MFI0915327.1"/>
    <property type="molecule type" value="Genomic_DNA"/>
</dbReference>
<dbReference type="PANTHER" id="PTHR24305">
    <property type="entry name" value="CYTOCHROME P450"/>
    <property type="match status" value="1"/>
</dbReference>
<dbReference type="InterPro" id="IPR017972">
    <property type="entry name" value="Cyt_P450_CS"/>
</dbReference>
<proteinExistence type="inferred from homology"/>
<protein>
    <submittedName>
        <fullName evidence="4">Cytochrome P450</fullName>
    </submittedName>
</protein>
<dbReference type="Pfam" id="PF00067">
    <property type="entry name" value="p450"/>
    <property type="match status" value="1"/>
</dbReference>
<dbReference type="Gene3D" id="1.10.630.10">
    <property type="entry name" value="Cytochrome P450"/>
    <property type="match status" value="1"/>
</dbReference>
<name>A0ABW7TG79_9ACTN</name>
<keyword evidence="3" id="KW-0349">Heme</keyword>
<keyword evidence="3" id="KW-0479">Metal-binding</keyword>
<dbReference type="SUPFAM" id="SSF48264">
    <property type="entry name" value="Cytochrome P450"/>
    <property type="match status" value="1"/>
</dbReference>
<reference evidence="4 5" key="1">
    <citation type="submission" date="2024-10" db="EMBL/GenBank/DDBJ databases">
        <title>The Natural Products Discovery Center: Release of the First 8490 Sequenced Strains for Exploring Actinobacteria Biosynthetic Diversity.</title>
        <authorList>
            <person name="Kalkreuter E."/>
            <person name="Kautsar S.A."/>
            <person name="Yang D."/>
            <person name="Bader C.D."/>
            <person name="Teijaro C.N."/>
            <person name="Fluegel L."/>
            <person name="Davis C.M."/>
            <person name="Simpson J.R."/>
            <person name="Lauterbach L."/>
            <person name="Steele A.D."/>
            <person name="Gui C."/>
            <person name="Meng S."/>
            <person name="Li G."/>
            <person name="Viehrig K."/>
            <person name="Ye F."/>
            <person name="Su P."/>
            <person name="Kiefer A.F."/>
            <person name="Nichols A."/>
            <person name="Cepeda A.J."/>
            <person name="Yan W."/>
            <person name="Fan B."/>
            <person name="Jiang Y."/>
            <person name="Adhikari A."/>
            <person name="Zheng C.-J."/>
            <person name="Schuster L."/>
            <person name="Cowan T.M."/>
            <person name="Smanski M.J."/>
            <person name="Chevrette M.G."/>
            <person name="De Carvalho L.P.S."/>
            <person name="Shen B."/>
        </authorList>
    </citation>
    <scope>NUCLEOTIDE SEQUENCE [LARGE SCALE GENOMIC DNA]</scope>
    <source>
        <strain evidence="4 5">NPDC020979</strain>
    </source>
</reference>
<dbReference type="InterPro" id="IPR002401">
    <property type="entry name" value="Cyt_P450_E_grp-I"/>
</dbReference>
<dbReference type="InterPro" id="IPR036396">
    <property type="entry name" value="Cyt_P450_sf"/>
</dbReference>
<evidence type="ECO:0000313" key="4">
    <source>
        <dbReference type="EMBL" id="MFI0915327.1"/>
    </source>
</evidence>
<keyword evidence="3" id="KW-0503">Monooxygenase</keyword>
<keyword evidence="5" id="KW-1185">Reference proteome</keyword>
<dbReference type="RefSeq" id="WP_397614913.1">
    <property type="nucleotide sequence ID" value="NZ_JBIRRB010000020.1"/>
</dbReference>
<evidence type="ECO:0000313" key="5">
    <source>
        <dbReference type="Proteomes" id="UP001611162"/>
    </source>
</evidence>